<protein>
    <submittedName>
        <fullName evidence="9">BMP family ABC transporter substrate-binding protein</fullName>
    </submittedName>
</protein>
<dbReference type="Proteomes" id="UP000435802">
    <property type="component" value="Unassembled WGS sequence"/>
</dbReference>
<dbReference type="GO" id="GO:0005886">
    <property type="term" value="C:plasma membrane"/>
    <property type="evidence" value="ECO:0007669"/>
    <property type="project" value="UniProtKB-SubCell"/>
</dbReference>
<evidence type="ECO:0000256" key="3">
    <source>
        <dbReference type="ARBA" id="ARBA00022475"/>
    </source>
</evidence>
<dbReference type="PANTHER" id="PTHR34296:SF2">
    <property type="entry name" value="ABC TRANSPORTER GUANOSINE-BINDING PROTEIN NUPN"/>
    <property type="match status" value="1"/>
</dbReference>
<dbReference type="InterPro" id="IPR003760">
    <property type="entry name" value="PnrA-like"/>
</dbReference>
<proteinExistence type="inferred from homology"/>
<comment type="caution">
    <text evidence="9">The sequence shown here is derived from an EMBL/GenBank/DDBJ whole genome shotgun (WGS) entry which is preliminary data.</text>
</comment>
<evidence type="ECO:0000313" key="10">
    <source>
        <dbReference type="Proteomes" id="UP000435802"/>
    </source>
</evidence>
<feature type="domain" description="ABC transporter substrate-binding protein PnrA-like" evidence="8">
    <location>
        <begin position="32"/>
        <end position="318"/>
    </location>
</feature>
<evidence type="ECO:0000313" key="9">
    <source>
        <dbReference type="EMBL" id="MXN45559.1"/>
    </source>
</evidence>
<dbReference type="Pfam" id="PF02608">
    <property type="entry name" value="Bmp"/>
    <property type="match status" value="1"/>
</dbReference>
<sequence>MSISRRSFCLLATATVLTGLGLSTPAFAENLKVAIVLPGVKTDKSFNQAGYEGVEHAAKELGLEFAYSEKVAQPDQPEALADYARRGYSVVIGHGGEFQDSVAKVASRFPDTKFVVVNGTEPGGNVAIMSFDFPALGYVMGYVAGKVSETGKGGYIGAQKLKFYVDLGNGYTKGFKAARPDGEVLTAWTNDWDDVAKGKEAALNEISQGADVIFPSMDNAVVGSLQGVKEKGKKAIGIYYDAISDWPDTVVQSAIFDMRGALLTTLTEAKEGRLEGKAYIYGLETPKATRIGTYHASVPAAVQDEAAAIIEKIKAGEIDVH</sequence>
<accession>A0A6N8S9B2</accession>
<name>A0A6N8S9B2_9HYPH</name>
<evidence type="ECO:0000256" key="2">
    <source>
        <dbReference type="ARBA" id="ARBA00008610"/>
    </source>
</evidence>
<evidence type="ECO:0000256" key="6">
    <source>
        <dbReference type="ARBA" id="ARBA00023288"/>
    </source>
</evidence>
<evidence type="ECO:0000256" key="5">
    <source>
        <dbReference type="ARBA" id="ARBA00023136"/>
    </source>
</evidence>
<dbReference type="PANTHER" id="PTHR34296">
    <property type="entry name" value="TRANSCRIPTIONAL ACTIVATOR PROTEIN MED"/>
    <property type="match status" value="1"/>
</dbReference>
<comment type="similarity">
    <text evidence="2">Belongs to the BMP lipoprotein family.</text>
</comment>
<feature type="chain" id="PRO_5026781574" evidence="7">
    <location>
        <begin position="29"/>
        <end position="321"/>
    </location>
</feature>
<keyword evidence="4 7" id="KW-0732">Signal</keyword>
<dbReference type="InterPro" id="IPR028082">
    <property type="entry name" value="Peripla_BP_I"/>
</dbReference>
<dbReference type="PROSITE" id="PS51318">
    <property type="entry name" value="TAT"/>
    <property type="match status" value="1"/>
</dbReference>
<dbReference type="OrthoDB" id="9776364at2"/>
<comment type="subcellular location">
    <subcellularLocation>
        <location evidence="1">Cell membrane</location>
        <topology evidence="1">Lipid-anchor</topology>
    </subcellularLocation>
</comment>
<feature type="signal peptide" evidence="7">
    <location>
        <begin position="1"/>
        <end position="28"/>
    </location>
</feature>
<dbReference type="CDD" id="cd06304">
    <property type="entry name" value="PBP1_BmpA_Med_PnrA-like"/>
    <property type="match status" value="1"/>
</dbReference>
<dbReference type="SUPFAM" id="SSF53822">
    <property type="entry name" value="Periplasmic binding protein-like I"/>
    <property type="match status" value="1"/>
</dbReference>
<reference evidence="9 10" key="1">
    <citation type="submission" date="2019-12" db="EMBL/GenBank/DDBJ databases">
        <title>Shinella kummerowiae sp. nov., a symbiotic bacterium isolated from root nodules of the herbal legume Kummerowia stipulacea.</title>
        <authorList>
            <person name="Gao J."/>
        </authorList>
    </citation>
    <scope>NUCLEOTIDE SEQUENCE [LARGE SCALE GENOMIC DNA]</scope>
    <source>
        <strain evidence="9 10">CCBAU 25048</strain>
    </source>
</reference>
<gene>
    <name evidence="9" type="ORF">GR138_10170</name>
</gene>
<evidence type="ECO:0000256" key="4">
    <source>
        <dbReference type="ARBA" id="ARBA00022729"/>
    </source>
</evidence>
<dbReference type="InterPro" id="IPR006311">
    <property type="entry name" value="TAT_signal"/>
</dbReference>
<dbReference type="EMBL" id="WUMK01000003">
    <property type="protein sequence ID" value="MXN45559.1"/>
    <property type="molecule type" value="Genomic_DNA"/>
</dbReference>
<evidence type="ECO:0000256" key="7">
    <source>
        <dbReference type="SAM" id="SignalP"/>
    </source>
</evidence>
<dbReference type="Gene3D" id="3.40.50.2300">
    <property type="match status" value="2"/>
</dbReference>
<keyword evidence="6" id="KW-0449">Lipoprotein</keyword>
<dbReference type="InterPro" id="IPR050957">
    <property type="entry name" value="BMP_lipoprotein"/>
</dbReference>
<organism evidence="9 10">
    <name type="scientific">Shinella kummerowiae</name>
    <dbReference type="NCBI Taxonomy" id="417745"/>
    <lineage>
        <taxon>Bacteria</taxon>
        <taxon>Pseudomonadati</taxon>
        <taxon>Pseudomonadota</taxon>
        <taxon>Alphaproteobacteria</taxon>
        <taxon>Hyphomicrobiales</taxon>
        <taxon>Rhizobiaceae</taxon>
        <taxon>Shinella</taxon>
    </lineage>
</organism>
<dbReference type="AlphaFoldDB" id="A0A6N8S9B2"/>
<dbReference type="RefSeq" id="WP_160858945.1">
    <property type="nucleotide sequence ID" value="NZ_WUMK01000003.1"/>
</dbReference>
<keyword evidence="10" id="KW-1185">Reference proteome</keyword>
<evidence type="ECO:0000259" key="8">
    <source>
        <dbReference type="Pfam" id="PF02608"/>
    </source>
</evidence>
<keyword evidence="3" id="KW-1003">Cell membrane</keyword>
<keyword evidence="5" id="KW-0472">Membrane</keyword>
<evidence type="ECO:0000256" key="1">
    <source>
        <dbReference type="ARBA" id="ARBA00004193"/>
    </source>
</evidence>